<dbReference type="Pfam" id="PF04932">
    <property type="entry name" value="Wzy_C"/>
    <property type="match status" value="1"/>
</dbReference>
<organism evidence="7 8">
    <name type="scientific">Dasania phycosphaerae</name>
    <dbReference type="NCBI Taxonomy" id="2950436"/>
    <lineage>
        <taxon>Bacteria</taxon>
        <taxon>Pseudomonadati</taxon>
        <taxon>Pseudomonadota</taxon>
        <taxon>Gammaproteobacteria</taxon>
        <taxon>Cellvibrionales</taxon>
        <taxon>Spongiibacteraceae</taxon>
        <taxon>Dasania</taxon>
    </lineage>
</organism>
<evidence type="ECO:0000313" key="7">
    <source>
        <dbReference type="EMBL" id="MCZ0864548.1"/>
    </source>
</evidence>
<keyword evidence="4 5" id="KW-0472">Membrane</keyword>
<dbReference type="GO" id="GO:0016020">
    <property type="term" value="C:membrane"/>
    <property type="evidence" value="ECO:0007669"/>
    <property type="project" value="UniProtKB-SubCell"/>
</dbReference>
<dbReference type="PANTHER" id="PTHR37422">
    <property type="entry name" value="TEICHURONIC ACID BIOSYNTHESIS PROTEIN TUAE"/>
    <property type="match status" value="1"/>
</dbReference>
<dbReference type="RefSeq" id="WP_258330702.1">
    <property type="nucleotide sequence ID" value="NZ_JAPTGG010000003.1"/>
</dbReference>
<keyword evidence="2 5" id="KW-0812">Transmembrane</keyword>
<reference evidence="7 8" key="1">
    <citation type="submission" date="2022-12" db="EMBL/GenBank/DDBJ databases">
        <title>Dasania phycosphaerae sp. nov., isolated from particulate material of the south coast of Korea.</title>
        <authorList>
            <person name="Jiang Y."/>
        </authorList>
    </citation>
    <scope>NUCLEOTIDE SEQUENCE [LARGE SCALE GENOMIC DNA]</scope>
    <source>
        <strain evidence="7 8">GY-19</strain>
    </source>
</reference>
<keyword evidence="7" id="KW-0436">Ligase</keyword>
<feature type="transmembrane region" description="Helical" evidence="5">
    <location>
        <begin position="95"/>
        <end position="113"/>
    </location>
</feature>
<evidence type="ECO:0000256" key="1">
    <source>
        <dbReference type="ARBA" id="ARBA00004141"/>
    </source>
</evidence>
<dbReference type="InterPro" id="IPR051533">
    <property type="entry name" value="WaaL-like"/>
</dbReference>
<feature type="domain" description="O-antigen ligase-related" evidence="6">
    <location>
        <begin position="193"/>
        <end position="319"/>
    </location>
</feature>
<evidence type="ECO:0000313" key="8">
    <source>
        <dbReference type="Proteomes" id="UP001069090"/>
    </source>
</evidence>
<dbReference type="GO" id="GO:0016874">
    <property type="term" value="F:ligase activity"/>
    <property type="evidence" value="ECO:0007669"/>
    <property type="project" value="UniProtKB-KW"/>
</dbReference>
<evidence type="ECO:0000256" key="2">
    <source>
        <dbReference type="ARBA" id="ARBA00022692"/>
    </source>
</evidence>
<feature type="transmembrane region" description="Helical" evidence="5">
    <location>
        <begin position="185"/>
        <end position="203"/>
    </location>
</feature>
<evidence type="ECO:0000256" key="5">
    <source>
        <dbReference type="SAM" id="Phobius"/>
    </source>
</evidence>
<comment type="caution">
    <text evidence="7">The sequence shown here is derived from an EMBL/GenBank/DDBJ whole genome shotgun (WGS) entry which is preliminary data.</text>
</comment>
<name>A0A9J6RJF6_9GAMM</name>
<comment type="subcellular location">
    <subcellularLocation>
        <location evidence="1">Membrane</location>
        <topology evidence="1">Multi-pass membrane protein</topology>
    </subcellularLocation>
</comment>
<evidence type="ECO:0000256" key="3">
    <source>
        <dbReference type="ARBA" id="ARBA00022989"/>
    </source>
</evidence>
<sequence>MTKVNLTNGLAIFVLLGLALSFAYPAFLIESGSPKAIYYVMVILPGLILLCLDGAVFAESLKSNRGMQLVFIMLAYWCMTLLWGSEGVAGSQFRRMLAVLIYLCVVWHVFTHYPQFITRFYFLLFVLFAVGVFWSLGTFPSVKILLGGHRLGNKAGFGQAIHAAHYYGVFFSLALGFLLFSKHRVLLILSGAVCGLALLAIILTKSRGSYLAVAVAVIFAAGLYVRHYKKYILAAGLCVVLALLALAIYHYYPAFILSRGSSHRYEIWAEAWHMIQGNFWLGIGLGERPGITARGFAHAHNLYLNIWLTTGVFGLLLFLLAVGWVVARAIRRPLNKVAGCLTAMVFFLAAMMTDSQQLINSPNEAWLCFWFCFACLAGCNAVNAAPVLAK</sequence>
<feature type="transmembrane region" description="Helical" evidence="5">
    <location>
        <begin position="160"/>
        <end position="180"/>
    </location>
</feature>
<protein>
    <submittedName>
        <fullName evidence="7">O-antigen ligase family protein</fullName>
    </submittedName>
</protein>
<evidence type="ECO:0000256" key="4">
    <source>
        <dbReference type="ARBA" id="ARBA00023136"/>
    </source>
</evidence>
<feature type="transmembrane region" description="Helical" evidence="5">
    <location>
        <begin position="69"/>
        <end position="89"/>
    </location>
</feature>
<dbReference type="AlphaFoldDB" id="A0A9J6RJF6"/>
<feature type="transmembrane region" description="Helical" evidence="5">
    <location>
        <begin position="334"/>
        <end position="352"/>
    </location>
</feature>
<evidence type="ECO:0000259" key="6">
    <source>
        <dbReference type="Pfam" id="PF04932"/>
    </source>
</evidence>
<keyword evidence="3 5" id="KW-1133">Transmembrane helix</keyword>
<feature type="transmembrane region" description="Helical" evidence="5">
    <location>
        <begin position="38"/>
        <end position="57"/>
    </location>
</feature>
<feature type="transmembrane region" description="Helical" evidence="5">
    <location>
        <begin position="306"/>
        <end position="327"/>
    </location>
</feature>
<keyword evidence="8" id="KW-1185">Reference proteome</keyword>
<feature type="transmembrane region" description="Helical" evidence="5">
    <location>
        <begin position="232"/>
        <end position="252"/>
    </location>
</feature>
<dbReference type="InterPro" id="IPR007016">
    <property type="entry name" value="O-antigen_ligase-rel_domated"/>
</dbReference>
<dbReference type="EMBL" id="JAPTGG010000003">
    <property type="protein sequence ID" value="MCZ0864548.1"/>
    <property type="molecule type" value="Genomic_DNA"/>
</dbReference>
<accession>A0A9J6RJF6</accession>
<feature type="transmembrane region" description="Helical" evidence="5">
    <location>
        <begin position="364"/>
        <end position="389"/>
    </location>
</feature>
<feature type="transmembrane region" description="Helical" evidence="5">
    <location>
        <begin position="209"/>
        <end position="225"/>
    </location>
</feature>
<dbReference type="Proteomes" id="UP001069090">
    <property type="component" value="Unassembled WGS sequence"/>
</dbReference>
<feature type="transmembrane region" description="Helical" evidence="5">
    <location>
        <begin position="120"/>
        <end position="140"/>
    </location>
</feature>
<proteinExistence type="predicted"/>
<gene>
    <name evidence="7" type="ORF">O0V09_05015</name>
</gene>
<dbReference type="PANTHER" id="PTHR37422:SF13">
    <property type="entry name" value="LIPOPOLYSACCHARIDE BIOSYNTHESIS PROTEIN PA4999-RELATED"/>
    <property type="match status" value="1"/>
</dbReference>